<reference evidence="3" key="1">
    <citation type="submission" date="2025-08" db="UniProtKB">
        <authorList>
            <consortium name="RefSeq"/>
        </authorList>
    </citation>
    <scope>IDENTIFICATION</scope>
</reference>
<evidence type="ECO:0000313" key="2">
    <source>
        <dbReference type="Proteomes" id="UP000079169"/>
    </source>
</evidence>
<dbReference type="Proteomes" id="UP000079169">
    <property type="component" value="Unplaced"/>
</dbReference>
<organism evidence="2 3">
    <name type="scientific">Diaphorina citri</name>
    <name type="common">Asian citrus psyllid</name>
    <dbReference type="NCBI Taxonomy" id="121845"/>
    <lineage>
        <taxon>Eukaryota</taxon>
        <taxon>Metazoa</taxon>
        <taxon>Ecdysozoa</taxon>
        <taxon>Arthropoda</taxon>
        <taxon>Hexapoda</taxon>
        <taxon>Insecta</taxon>
        <taxon>Pterygota</taxon>
        <taxon>Neoptera</taxon>
        <taxon>Paraneoptera</taxon>
        <taxon>Hemiptera</taxon>
        <taxon>Sternorrhyncha</taxon>
        <taxon>Psylloidea</taxon>
        <taxon>Psyllidae</taxon>
        <taxon>Diaphorininae</taxon>
        <taxon>Diaphorina</taxon>
    </lineage>
</organism>
<dbReference type="PaxDb" id="121845-A0A1S3D8M0"/>
<protein>
    <submittedName>
        <fullName evidence="3">Uncharacterized protein LOC103513631</fullName>
    </submittedName>
</protein>
<name>A0A1S3D8M0_DIACI</name>
<feature type="compositionally biased region" description="Low complexity" evidence="1">
    <location>
        <begin position="351"/>
        <end position="361"/>
    </location>
</feature>
<feature type="compositionally biased region" description="Basic and acidic residues" evidence="1">
    <location>
        <begin position="363"/>
        <end position="374"/>
    </location>
</feature>
<sequence>MIHYDAETGKRYLLDVNKFEEGKLEFKDPQTQEKLTADLTKRVDPLTGKPLHGGEDGVTFVGQIKNGEMYIVKSNETGQLQILDHNGNPVDVTSQGYHTLYDAEANTTTLLDEKEEALITLPGNVQIEQLDDGEENETEDMEETNKKFKVVQDPDTGKIKIVNEKGEVVEASPNQYFVFQDPITGKPVLLDSSGQPVPNMPKFKLAKDPVTGKTILVSMGGQPLAGTAGLPADMILEDATPSDEVHIAGIGRYRMENPMTGDLEVVPRIHLIRDPVTGQPLFLDSKDQMVPAKKLYEVVDPVSGNTLYFDRNGRQVLLDAPCTPQSPMTENKEGDGLEALLTRSTRPLARPSLPLLPLSAPHSVEEGTTKEEKTEQEKYFDDLEYEEARNIVAQVNVAPAESRPIFLKVLMDVIELNRDLIKCTLKKKMDAEKTYMFGLIEEKEQRQAQFVRDQMRSHAGDYGKTQVQAIVLRKLDRENELLLYKLDARITAENKVIMDVVKENVIKDSRKIIKYTNIPCYRNFKRIVYKELMKNLEKEIEDVKTEACRLISNEKDTILDEINNFV</sequence>
<proteinExistence type="predicted"/>
<feature type="region of interest" description="Disordered" evidence="1">
    <location>
        <begin position="351"/>
        <end position="374"/>
    </location>
</feature>
<gene>
    <name evidence="3" type="primary">LOC103513631</name>
</gene>
<dbReference type="AlphaFoldDB" id="A0A1S3D8M0"/>
<keyword evidence="2" id="KW-1185">Reference proteome</keyword>
<dbReference type="RefSeq" id="XP_008476699.1">
    <property type="nucleotide sequence ID" value="XM_008478477.2"/>
</dbReference>
<evidence type="ECO:0000256" key="1">
    <source>
        <dbReference type="SAM" id="MobiDB-lite"/>
    </source>
</evidence>
<dbReference type="KEGG" id="dci:103513631"/>
<dbReference type="GeneID" id="103513631"/>
<evidence type="ECO:0000313" key="3">
    <source>
        <dbReference type="RefSeq" id="XP_008476699.1"/>
    </source>
</evidence>
<accession>A0A1S3D8M0</accession>